<reference evidence="1 2" key="1">
    <citation type="submission" date="2020-08" db="EMBL/GenBank/DDBJ databases">
        <title>Genomic Encyclopedia of Type Strains, Phase IV (KMG-IV): sequencing the most valuable type-strain genomes for metagenomic binning, comparative biology and taxonomic classification.</title>
        <authorList>
            <person name="Goeker M."/>
        </authorList>
    </citation>
    <scope>NUCLEOTIDE SEQUENCE [LARGE SCALE GENOMIC DNA]</scope>
    <source>
        <strain evidence="1 2">DSM 17455</strain>
    </source>
</reference>
<keyword evidence="2" id="KW-1185">Reference proteome</keyword>
<dbReference type="EMBL" id="JACJHZ010000040">
    <property type="protein sequence ID" value="MBA9023790.1"/>
    <property type="molecule type" value="Genomic_DNA"/>
</dbReference>
<evidence type="ECO:0000313" key="1">
    <source>
        <dbReference type="EMBL" id="MBA9023790.1"/>
    </source>
</evidence>
<gene>
    <name evidence="1" type="ORF">HNQ97_005822</name>
</gene>
<proteinExistence type="predicted"/>
<protein>
    <submittedName>
        <fullName evidence="1">Uncharacterized protein</fullName>
    </submittedName>
</protein>
<sequence length="166" mass="17601">MRGNRAHQDGVAIRFGAGDTVGADVAAGTLDILDDDLLAEIIGHLLLDDAGDDIGRAAGGKGTTRVTVRSGNFWAMACGAKASSEAAESPRANVMRRVNFVIGTHLPFGGGTSLPTVWSGERMNFAYAVNATLDVRQRNEGCLALHLRTTRADTSSRIGLRRRHEA</sequence>
<dbReference type="Proteomes" id="UP000587524">
    <property type="component" value="Unassembled WGS sequence"/>
</dbReference>
<organism evidence="1 2">
    <name type="scientific">Aminobacter ciceronei</name>
    <dbReference type="NCBI Taxonomy" id="150723"/>
    <lineage>
        <taxon>Bacteria</taxon>
        <taxon>Pseudomonadati</taxon>
        <taxon>Pseudomonadota</taxon>
        <taxon>Alphaproteobacteria</taxon>
        <taxon>Hyphomicrobiales</taxon>
        <taxon>Phyllobacteriaceae</taxon>
        <taxon>Aminobacter</taxon>
    </lineage>
</organism>
<accession>A0ABR6CGU9</accession>
<evidence type="ECO:0000313" key="2">
    <source>
        <dbReference type="Proteomes" id="UP000587524"/>
    </source>
</evidence>
<comment type="caution">
    <text evidence="1">The sequence shown here is derived from an EMBL/GenBank/DDBJ whole genome shotgun (WGS) entry which is preliminary data.</text>
</comment>
<name>A0ABR6CGU9_9HYPH</name>